<dbReference type="HOGENOM" id="CLU_3084293_0_0_5"/>
<accession>Q169X3</accession>
<evidence type="ECO:0008006" key="4">
    <source>
        <dbReference type="Google" id="ProtNLM"/>
    </source>
</evidence>
<feature type="chain" id="PRO_5004184016" description="Lipoprotein" evidence="1">
    <location>
        <begin position="23"/>
        <end position="52"/>
    </location>
</feature>
<dbReference type="AlphaFoldDB" id="Q169X3"/>
<dbReference type="EMBL" id="CP000362">
    <property type="protein sequence ID" value="ABG31220.1"/>
    <property type="molecule type" value="Genomic_DNA"/>
</dbReference>
<organism evidence="2 3">
    <name type="scientific">Roseobacter denitrificans (strain ATCC 33942 / OCh 114)</name>
    <name type="common">Erythrobacter sp. (strain OCh 114)</name>
    <name type="synonym">Roseobacter denitrificans</name>
    <dbReference type="NCBI Taxonomy" id="375451"/>
    <lineage>
        <taxon>Bacteria</taxon>
        <taxon>Pseudomonadati</taxon>
        <taxon>Pseudomonadota</taxon>
        <taxon>Alphaproteobacteria</taxon>
        <taxon>Rhodobacterales</taxon>
        <taxon>Roseobacteraceae</taxon>
        <taxon>Roseobacter</taxon>
    </lineage>
</organism>
<proteinExistence type="predicted"/>
<reference evidence="2 3" key="1">
    <citation type="journal article" date="2007" name="J. Bacteriol.">
        <title>The complete genome sequence of Roseobacter denitrificans reveals a mixotrophic rather than photosynthetic metabolism.</title>
        <authorList>
            <person name="Swingley W.D."/>
            <person name="Sadekar S."/>
            <person name="Mastrian S.D."/>
            <person name="Matthies H.J."/>
            <person name="Hao J."/>
            <person name="Ramos H."/>
            <person name="Acharya C.R."/>
            <person name="Conrad A.L."/>
            <person name="Taylor H.L."/>
            <person name="Dejesa L.C."/>
            <person name="Shah M.K."/>
            <person name="O'huallachain M.E."/>
            <person name="Lince M.T."/>
            <person name="Blankenship R.E."/>
            <person name="Beatty J.T."/>
            <person name="Touchman J.W."/>
        </authorList>
    </citation>
    <scope>NUCLEOTIDE SEQUENCE [LARGE SCALE GENOMIC DNA]</scope>
    <source>
        <strain evidence="3">ATCC 33942 / OCh 114</strain>
    </source>
</reference>
<dbReference type="PROSITE" id="PS51257">
    <property type="entry name" value="PROKAR_LIPOPROTEIN"/>
    <property type="match status" value="1"/>
</dbReference>
<gene>
    <name evidence="2" type="ordered locus">RD1_1593</name>
</gene>
<dbReference type="KEGG" id="rde:RD1_1593"/>
<feature type="signal peptide" evidence="1">
    <location>
        <begin position="1"/>
        <end position="22"/>
    </location>
</feature>
<sequence length="52" mass="5363">MIKLLALVSCVALLSACTGTQRQPASKPTSEPAPQTGVSISGYARYGVVKRG</sequence>
<evidence type="ECO:0000313" key="3">
    <source>
        <dbReference type="Proteomes" id="UP000007029"/>
    </source>
</evidence>
<dbReference type="Proteomes" id="UP000007029">
    <property type="component" value="Chromosome"/>
</dbReference>
<name>Q169X3_ROSDO</name>
<evidence type="ECO:0000313" key="2">
    <source>
        <dbReference type="EMBL" id="ABG31220.1"/>
    </source>
</evidence>
<protein>
    <recommendedName>
        <fullName evidence="4">Lipoprotein</fullName>
    </recommendedName>
</protein>
<evidence type="ECO:0000256" key="1">
    <source>
        <dbReference type="SAM" id="SignalP"/>
    </source>
</evidence>
<dbReference type="STRING" id="375451.RD1_1593"/>
<keyword evidence="1" id="KW-0732">Signal</keyword>
<keyword evidence="3" id="KW-1185">Reference proteome</keyword>